<dbReference type="RefSeq" id="WP_054946145.1">
    <property type="nucleotide sequence ID" value="NZ_FVZE01000005.1"/>
</dbReference>
<keyword evidence="1" id="KW-0812">Transmembrane</keyword>
<feature type="chain" id="PRO_5010539687" evidence="2">
    <location>
        <begin position="27"/>
        <end position="161"/>
    </location>
</feature>
<feature type="transmembrane region" description="Helical" evidence="1">
    <location>
        <begin position="41"/>
        <end position="59"/>
    </location>
</feature>
<keyword evidence="4" id="KW-1185">Reference proteome</keyword>
<gene>
    <name evidence="3" type="ORF">SAMN06295987_10512</name>
</gene>
<dbReference type="EMBL" id="FVZE01000005">
    <property type="protein sequence ID" value="SLK04770.1"/>
    <property type="molecule type" value="Genomic_DNA"/>
</dbReference>
<reference evidence="4" key="1">
    <citation type="submission" date="2017-02" db="EMBL/GenBank/DDBJ databases">
        <authorList>
            <person name="Varghese N."/>
            <person name="Submissions S."/>
        </authorList>
    </citation>
    <scope>NUCLEOTIDE SEQUENCE [LARGE SCALE GENOMIC DNA]</scope>
    <source>
        <strain evidence="4">SM117</strain>
    </source>
</reference>
<dbReference type="STRING" id="428990.SAMN06295987_10512"/>
<proteinExistence type="predicted"/>
<evidence type="ECO:0000313" key="3">
    <source>
        <dbReference type="EMBL" id="SLK04770.1"/>
    </source>
</evidence>
<name>A0A1U6I9T3_9SPHN</name>
<evidence type="ECO:0000313" key="4">
    <source>
        <dbReference type="Proteomes" id="UP000190989"/>
    </source>
</evidence>
<evidence type="ECO:0000256" key="1">
    <source>
        <dbReference type="SAM" id="Phobius"/>
    </source>
</evidence>
<organism evidence="3 4">
    <name type="scientific">Novosphingobium mathurense</name>
    <dbReference type="NCBI Taxonomy" id="428990"/>
    <lineage>
        <taxon>Bacteria</taxon>
        <taxon>Pseudomonadati</taxon>
        <taxon>Pseudomonadota</taxon>
        <taxon>Alphaproteobacteria</taxon>
        <taxon>Sphingomonadales</taxon>
        <taxon>Sphingomonadaceae</taxon>
        <taxon>Novosphingobium</taxon>
    </lineage>
</organism>
<protein>
    <submittedName>
        <fullName evidence="3">Uncharacterized protein</fullName>
    </submittedName>
</protein>
<sequence length="161" mass="19810">MKSRLKSLATKLGLGAVLAASTLAMAAPVEAHDRRHGGDDAAIAIGAGLIGLAVGAALADDGDRYYYDRDYYPSRRYVTVRDHPGYYYYYEGRPNRYYRDRYYDRYYGRYYRERWSRGHDWGRDRHDWRHDRRDWRHDRRDWRRDRRYHDRDDRYERRYRH</sequence>
<keyword evidence="2" id="KW-0732">Signal</keyword>
<keyword evidence="1" id="KW-0472">Membrane</keyword>
<dbReference type="AlphaFoldDB" id="A0A1U6I9T3"/>
<evidence type="ECO:0000256" key="2">
    <source>
        <dbReference type="SAM" id="SignalP"/>
    </source>
</evidence>
<feature type="signal peptide" evidence="2">
    <location>
        <begin position="1"/>
        <end position="26"/>
    </location>
</feature>
<dbReference type="Proteomes" id="UP000190989">
    <property type="component" value="Unassembled WGS sequence"/>
</dbReference>
<accession>A0A1U6I9T3</accession>
<keyword evidence="1" id="KW-1133">Transmembrane helix</keyword>